<reference evidence="1" key="2">
    <citation type="submission" date="2010-07" db="EMBL/GenBank/DDBJ databases">
        <authorList>
            <consortium name="The Broad Institute Genome Sequencing Platform"/>
            <consortium name="Broad Institute Genome Sequencing Center for Infectious Disease"/>
            <person name="Ma L.-J."/>
            <person name="Dead R."/>
            <person name="Young S."/>
            <person name="Zeng Q."/>
            <person name="Koehrsen M."/>
            <person name="Alvarado L."/>
            <person name="Berlin A."/>
            <person name="Chapman S.B."/>
            <person name="Chen Z."/>
            <person name="Freedman E."/>
            <person name="Gellesch M."/>
            <person name="Goldberg J."/>
            <person name="Griggs A."/>
            <person name="Gujja S."/>
            <person name="Heilman E.R."/>
            <person name="Heiman D."/>
            <person name="Hepburn T."/>
            <person name="Howarth C."/>
            <person name="Jen D."/>
            <person name="Larson L."/>
            <person name="Mehta T."/>
            <person name="Neiman D."/>
            <person name="Pearson M."/>
            <person name="Roberts A."/>
            <person name="Saif S."/>
            <person name="Shea T."/>
            <person name="Shenoy N."/>
            <person name="Sisk P."/>
            <person name="Stolte C."/>
            <person name="Sykes S."/>
            <person name="Walk T."/>
            <person name="White J."/>
            <person name="Yandava C."/>
            <person name="Haas B."/>
            <person name="Nusbaum C."/>
            <person name="Birren B."/>
        </authorList>
    </citation>
    <scope>NUCLEOTIDE SEQUENCE</scope>
    <source>
        <strain evidence="1">R3-111a-1</strain>
    </source>
</reference>
<evidence type="ECO:0000313" key="2">
    <source>
        <dbReference type="EnsemblFungi" id="EJT71433"/>
    </source>
</evidence>
<protein>
    <submittedName>
        <fullName evidence="1 2">Uncharacterized protein</fullName>
    </submittedName>
</protein>
<dbReference type="EnsemblFungi" id="EJT71433">
    <property type="protein sequence ID" value="EJT71433"/>
    <property type="gene ID" value="GGTG_10691"/>
</dbReference>
<dbReference type="OrthoDB" id="5427485at2759"/>
<sequence length="298" mass="32118">MHGGPILPVSPANHDSPLGCVPGAKEGADAASLILGHGKPSVAKLENPLRLNRDATPHQTRPTSTRPGSLIRPCICGEPVKVSNPLAPAYSSEGYVVFASPLAVHAQSSADHNGESVRGSTSRSLDYYKREVATYRVVPGSLYACGKTGRYKMLVEEPETPGNAEAPIPESLDLGSIQLFAEDGTFQRVPEANARSRSEVSLGLSLCCEDADKTINFTLLGLERSARGWGSSLKMGEYERARRRILRTAGDKHHRFFAAGLAQEGACVFIRQNGISLTQCVREAMQHCGHYHSWTIIA</sequence>
<reference evidence="1" key="3">
    <citation type="submission" date="2010-09" db="EMBL/GenBank/DDBJ databases">
        <title>Annotation of Gaeumannomyces graminis var. tritici R3-111a-1.</title>
        <authorList>
            <consortium name="The Broad Institute Genome Sequencing Platform"/>
            <person name="Ma L.-J."/>
            <person name="Dead R."/>
            <person name="Young S.K."/>
            <person name="Zeng Q."/>
            <person name="Gargeya S."/>
            <person name="Fitzgerald M."/>
            <person name="Haas B."/>
            <person name="Abouelleil A."/>
            <person name="Alvarado L."/>
            <person name="Arachchi H.M."/>
            <person name="Berlin A."/>
            <person name="Brown A."/>
            <person name="Chapman S.B."/>
            <person name="Chen Z."/>
            <person name="Dunbar C."/>
            <person name="Freedman E."/>
            <person name="Gearin G."/>
            <person name="Gellesch M."/>
            <person name="Goldberg J."/>
            <person name="Griggs A."/>
            <person name="Gujja S."/>
            <person name="Heiman D."/>
            <person name="Howarth C."/>
            <person name="Larson L."/>
            <person name="Lui A."/>
            <person name="MacDonald P.J.P."/>
            <person name="Mehta T."/>
            <person name="Montmayeur A."/>
            <person name="Murphy C."/>
            <person name="Neiman D."/>
            <person name="Pearson M."/>
            <person name="Priest M."/>
            <person name="Roberts A."/>
            <person name="Saif S."/>
            <person name="Shea T."/>
            <person name="Shenoy N."/>
            <person name="Sisk P."/>
            <person name="Stolte C."/>
            <person name="Sykes S."/>
            <person name="Yandava C."/>
            <person name="Wortman J."/>
            <person name="Nusbaum C."/>
            <person name="Birren B."/>
        </authorList>
    </citation>
    <scope>NUCLEOTIDE SEQUENCE</scope>
    <source>
        <strain evidence="1">R3-111a-1</strain>
    </source>
</reference>
<evidence type="ECO:0000313" key="1">
    <source>
        <dbReference type="EMBL" id="EJT71433.1"/>
    </source>
</evidence>
<gene>
    <name evidence="2" type="primary">20351149</name>
    <name evidence="1" type="ORF">GGTG_10691</name>
</gene>
<dbReference type="VEuPathDB" id="FungiDB:GGTG_10691"/>
<dbReference type="Proteomes" id="UP000006039">
    <property type="component" value="Unassembled WGS sequence"/>
</dbReference>
<accession>J3PB17</accession>
<reference evidence="2" key="4">
    <citation type="journal article" date="2015" name="G3 (Bethesda)">
        <title>Genome sequences of three phytopathogenic species of the Magnaporthaceae family of fungi.</title>
        <authorList>
            <person name="Okagaki L.H."/>
            <person name="Nunes C.C."/>
            <person name="Sailsbery J."/>
            <person name="Clay B."/>
            <person name="Brown D."/>
            <person name="John T."/>
            <person name="Oh Y."/>
            <person name="Young N."/>
            <person name="Fitzgerald M."/>
            <person name="Haas B.J."/>
            <person name="Zeng Q."/>
            <person name="Young S."/>
            <person name="Adiconis X."/>
            <person name="Fan L."/>
            <person name="Levin J.Z."/>
            <person name="Mitchell T.K."/>
            <person name="Okubara P.A."/>
            <person name="Farman M.L."/>
            <person name="Kohn L.M."/>
            <person name="Birren B."/>
            <person name="Ma L.-J."/>
            <person name="Dean R.A."/>
        </authorList>
    </citation>
    <scope>NUCLEOTIDE SEQUENCE</scope>
    <source>
        <strain evidence="2">R3-111a-1</strain>
    </source>
</reference>
<proteinExistence type="predicted"/>
<reference evidence="2" key="5">
    <citation type="submission" date="2018-04" db="UniProtKB">
        <authorList>
            <consortium name="EnsemblFungi"/>
        </authorList>
    </citation>
    <scope>IDENTIFICATION</scope>
    <source>
        <strain evidence="2">R3-111a-1</strain>
    </source>
</reference>
<reference evidence="3" key="1">
    <citation type="submission" date="2010-07" db="EMBL/GenBank/DDBJ databases">
        <title>The genome sequence of Gaeumannomyces graminis var. tritici strain R3-111a-1.</title>
        <authorList>
            <consortium name="The Broad Institute Genome Sequencing Platform"/>
            <person name="Ma L.-J."/>
            <person name="Dead R."/>
            <person name="Young S."/>
            <person name="Zeng Q."/>
            <person name="Koehrsen M."/>
            <person name="Alvarado L."/>
            <person name="Berlin A."/>
            <person name="Chapman S.B."/>
            <person name="Chen Z."/>
            <person name="Freedman E."/>
            <person name="Gellesch M."/>
            <person name="Goldberg J."/>
            <person name="Griggs A."/>
            <person name="Gujja S."/>
            <person name="Heilman E.R."/>
            <person name="Heiman D."/>
            <person name="Hepburn T."/>
            <person name="Howarth C."/>
            <person name="Jen D."/>
            <person name="Larson L."/>
            <person name="Mehta T."/>
            <person name="Neiman D."/>
            <person name="Pearson M."/>
            <person name="Roberts A."/>
            <person name="Saif S."/>
            <person name="Shea T."/>
            <person name="Shenoy N."/>
            <person name="Sisk P."/>
            <person name="Stolte C."/>
            <person name="Sykes S."/>
            <person name="Walk T."/>
            <person name="White J."/>
            <person name="Yandava C."/>
            <person name="Haas B."/>
            <person name="Nusbaum C."/>
            <person name="Birren B."/>
        </authorList>
    </citation>
    <scope>NUCLEOTIDE SEQUENCE [LARGE SCALE GENOMIC DNA]</scope>
    <source>
        <strain evidence="3">R3-111a-1</strain>
    </source>
</reference>
<dbReference type="HOGENOM" id="CLU_933962_0_0_1"/>
<evidence type="ECO:0000313" key="3">
    <source>
        <dbReference type="Proteomes" id="UP000006039"/>
    </source>
</evidence>
<organism evidence="1">
    <name type="scientific">Gaeumannomyces tritici (strain R3-111a-1)</name>
    <name type="common">Wheat and barley take-all root rot fungus</name>
    <name type="synonym">Gaeumannomyces graminis var. tritici</name>
    <dbReference type="NCBI Taxonomy" id="644352"/>
    <lineage>
        <taxon>Eukaryota</taxon>
        <taxon>Fungi</taxon>
        <taxon>Dikarya</taxon>
        <taxon>Ascomycota</taxon>
        <taxon>Pezizomycotina</taxon>
        <taxon>Sordariomycetes</taxon>
        <taxon>Sordariomycetidae</taxon>
        <taxon>Magnaporthales</taxon>
        <taxon>Magnaporthaceae</taxon>
        <taxon>Gaeumannomyces</taxon>
    </lineage>
</organism>
<dbReference type="GeneID" id="20351149"/>
<dbReference type="RefSeq" id="XP_009226830.1">
    <property type="nucleotide sequence ID" value="XM_009228566.1"/>
</dbReference>
<name>J3PB17_GAET3</name>
<dbReference type="EMBL" id="GL385400">
    <property type="protein sequence ID" value="EJT71433.1"/>
    <property type="molecule type" value="Genomic_DNA"/>
</dbReference>
<keyword evidence="3" id="KW-1185">Reference proteome</keyword>
<dbReference type="AlphaFoldDB" id="J3PB17"/>